<reference evidence="1" key="1">
    <citation type="submission" date="2020-03" db="EMBL/GenBank/DDBJ databases">
        <title>The deep terrestrial virosphere.</title>
        <authorList>
            <person name="Holmfeldt K."/>
            <person name="Nilsson E."/>
            <person name="Simone D."/>
            <person name="Lopez-Fernandez M."/>
            <person name="Wu X."/>
            <person name="de Brujin I."/>
            <person name="Lundin D."/>
            <person name="Andersson A."/>
            <person name="Bertilsson S."/>
            <person name="Dopson M."/>
        </authorList>
    </citation>
    <scope>NUCLEOTIDE SEQUENCE</scope>
    <source>
        <strain evidence="1">MM415B02765</strain>
    </source>
</reference>
<proteinExistence type="predicted"/>
<evidence type="ECO:0000313" key="1">
    <source>
        <dbReference type="EMBL" id="QJA88422.1"/>
    </source>
</evidence>
<accession>A0A6M3L3H6</accession>
<gene>
    <name evidence="1" type="ORF">MM415B02765_0003</name>
</gene>
<dbReference type="AlphaFoldDB" id="A0A6M3L3H6"/>
<name>A0A6M3L3H6_9ZZZZ</name>
<protein>
    <submittedName>
        <fullName evidence="1">Uncharacterized protein</fullName>
    </submittedName>
</protein>
<dbReference type="EMBL" id="MT142777">
    <property type="protein sequence ID" value="QJA88422.1"/>
    <property type="molecule type" value="Genomic_DNA"/>
</dbReference>
<organism evidence="1">
    <name type="scientific">viral metagenome</name>
    <dbReference type="NCBI Taxonomy" id="1070528"/>
    <lineage>
        <taxon>unclassified sequences</taxon>
        <taxon>metagenomes</taxon>
        <taxon>organismal metagenomes</taxon>
    </lineage>
</organism>
<sequence length="56" mass="6239">MDAPVAFALGFFIGGLLFAIPWRAAVEAGRADRAAIRGYHKARRQLEERDVVIRRG</sequence>